<accession>A0A9P9JMS8</accession>
<feature type="region of interest" description="Disordered" evidence="1">
    <location>
        <begin position="97"/>
        <end position="206"/>
    </location>
</feature>
<dbReference type="AlphaFoldDB" id="A0A9P9JMS8"/>
<feature type="compositionally biased region" description="Polar residues" evidence="1">
    <location>
        <begin position="161"/>
        <end position="178"/>
    </location>
</feature>
<protein>
    <submittedName>
        <fullName evidence="3">Uncharacterized protein</fullName>
    </submittedName>
</protein>
<feature type="compositionally biased region" description="Low complexity" evidence="1">
    <location>
        <begin position="179"/>
        <end position="206"/>
    </location>
</feature>
<organism evidence="3 4">
    <name type="scientific">Dactylonectria macrodidyma</name>
    <dbReference type="NCBI Taxonomy" id="307937"/>
    <lineage>
        <taxon>Eukaryota</taxon>
        <taxon>Fungi</taxon>
        <taxon>Dikarya</taxon>
        <taxon>Ascomycota</taxon>
        <taxon>Pezizomycotina</taxon>
        <taxon>Sordariomycetes</taxon>
        <taxon>Hypocreomycetidae</taxon>
        <taxon>Hypocreales</taxon>
        <taxon>Nectriaceae</taxon>
        <taxon>Dactylonectria</taxon>
    </lineage>
</organism>
<reference evidence="3" key="1">
    <citation type="journal article" date="2021" name="Nat. Commun.">
        <title>Genetic determinants of endophytism in the Arabidopsis root mycobiome.</title>
        <authorList>
            <person name="Mesny F."/>
            <person name="Miyauchi S."/>
            <person name="Thiergart T."/>
            <person name="Pickel B."/>
            <person name="Atanasova L."/>
            <person name="Karlsson M."/>
            <person name="Huettel B."/>
            <person name="Barry K.W."/>
            <person name="Haridas S."/>
            <person name="Chen C."/>
            <person name="Bauer D."/>
            <person name="Andreopoulos W."/>
            <person name="Pangilinan J."/>
            <person name="LaButti K."/>
            <person name="Riley R."/>
            <person name="Lipzen A."/>
            <person name="Clum A."/>
            <person name="Drula E."/>
            <person name="Henrissat B."/>
            <person name="Kohler A."/>
            <person name="Grigoriev I.V."/>
            <person name="Martin F.M."/>
            <person name="Hacquard S."/>
        </authorList>
    </citation>
    <scope>NUCLEOTIDE SEQUENCE</scope>
    <source>
        <strain evidence="3">MPI-CAGE-AT-0147</strain>
    </source>
</reference>
<evidence type="ECO:0000256" key="2">
    <source>
        <dbReference type="SAM" id="SignalP"/>
    </source>
</evidence>
<comment type="caution">
    <text evidence="3">The sequence shown here is derived from an EMBL/GenBank/DDBJ whole genome shotgun (WGS) entry which is preliminary data.</text>
</comment>
<feature type="region of interest" description="Disordered" evidence="1">
    <location>
        <begin position="483"/>
        <end position="514"/>
    </location>
</feature>
<dbReference type="Proteomes" id="UP000738349">
    <property type="component" value="Unassembled WGS sequence"/>
</dbReference>
<name>A0A9P9JMS8_9HYPO</name>
<evidence type="ECO:0000256" key="1">
    <source>
        <dbReference type="SAM" id="MobiDB-lite"/>
    </source>
</evidence>
<feature type="chain" id="PRO_5040433467" evidence="2">
    <location>
        <begin position="27"/>
        <end position="693"/>
    </location>
</feature>
<gene>
    <name evidence="3" type="ORF">EDB81DRAFT_751012</name>
</gene>
<feature type="signal peptide" evidence="2">
    <location>
        <begin position="1"/>
        <end position="26"/>
    </location>
</feature>
<keyword evidence="2" id="KW-0732">Signal</keyword>
<keyword evidence="4" id="KW-1185">Reference proteome</keyword>
<feature type="region of interest" description="Disordered" evidence="1">
    <location>
        <begin position="42"/>
        <end position="78"/>
    </location>
</feature>
<evidence type="ECO:0000313" key="3">
    <source>
        <dbReference type="EMBL" id="KAH7175484.1"/>
    </source>
</evidence>
<feature type="region of interest" description="Disordered" evidence="1">
    <location>
        <begin position="213"/>
        <end position="232"/>
    </location>
</feature>
<sequence>MRAFKLPSVGFLSIVLLLCLSSIVATHEFPLVPRGHRIARKDEGLGDHHHRPNNGDEQPTDYGYGPPPPYYTDQPTSTKSDYGEFNIFQIHLSWDSTSTNSRSETGTELSTMMDPTSGTGNPSKTTDSSPESSGTLVTSRGEAEGTSQTAFSSAGGAHATRSATETSADSTQSGSTTISEETPSGSGTLSESSSSHGTSSHTSTTGYSFSGTASSSILEPTSGLSTSSSASQLSASGLSSTSVTVSSSALSSTPSSISVSSEATEGTDQSSTLTTLNQTSSSEFISSTKSAESTMPGSTETDTASESTSAISAASGLTTGSASKVASIATSSLTSEILSEQSQSFSLSATLSGNGTEFSSGLVSPTGQIGSSTTFASITTTTMSLNVTITISRSRIIETRTISTFSSISAESASATDLIPSNSLTWSLISASDAGNSATASGSEMPTASSTPSSISLATRSSETISTISQTSIITISAINSTSSRPTTSLFSSASSGTSASLESKSGLITSAPPTQTLESTLTSSTILTNATSQAGAVSITVVTITNTEGSVITIYPGGFTPTDTMTLATNSSAAPFKTSSATQTNFNVLLPHKLNSFAQRSYNQSLAEHFFADYGVRTDSRSRKWKNIRDFECFKHRVERRTSHDLLFCHHHHQCEYDWPYVYKDIDGNVSLSQHHNVWRVQPPHVHCDFEV</sequence>
<feature type="compositionally biased region" description="Polar residues" evidence="1">
    <location>
        <begin position="97"/>
        <end position="138"/>
    </location>
</feature>
<feature type="region of interest" description="Disordered" evidence="1">
    <location>
        <begin position="437"/>
        <end position="456"/>
    </location>
</feature>
<feature type="region of interest" description="Disordered" evidence="1">
    <location>
        <begin position="247"/>
        <end position="310"/>
    </location>
</feature>
<evidence type="ECO:0000313" key="4">
    <source>
        <dbReference type="Proteomes" id="UP000738349"/>
    </source>
</evidence>
<dbReference type="EMBL" id="JAGMUV010000001">
    <property type="protein sequence ID" value="KAH7175484.1"/>
    <property type="molecule type" value="Genomic_DNA"/>
</dbReference>
<proteinExistence type="predicted"/>
<feature type="compositionally biased region" description="Low complexity" evidence="1">
    <location>
        <begin position="483"/>
        <end position="506"/>
    </location>
</feature>